<dbReference type="PROSITE" id="PS50866">
    <property type="entry name" value="GOLD"/>
    <property type="match status" value="1"/>
</dbReference>
<organism evidence="11">
    <name type="scientific">Wollemia nobilis</name>
    <dbReference type="NCBI Taxonomy" id="56998"/>
    <lineage>
        <taxon>Eukaryota</taxon>
        <taxon>Viridiplantae</taxon>
        <taxon>Streptophyta</taxon>
        <taxon>Embryophyta</taxon>
        <taxon>Tracheophyta</taxon>
        <taxon>Spermatophyta</taxon>
        <taxon>Pinopsida</taxon>
        <taxon>Pinidae</taxon>
        <taxon>Conifers II</taxon>
        <taxon>Araucariales</taxon>
        <taxon>Araucariaceae</taxon>
        <taxon>Wollemia</taxon>
    </lineage>
</organism>
<dbReference type="PANTHER" id="PTHR22811">
    <property type="entry name" value="TRANSMEMBRANE EMP24 DOMAIN-CONTAINING PROTEIN"/>
    <property type="match status" value="1"/>
</dbReference>
<dbReference type="AlphaFoldDB" id="A0A0C9RPL3"/>
<evidence type="ECO:0000259" key="10">
    <source>
        <dbReference type="PROSITE" id="PS50866"/>
    </source>
</evidence>
<dbReference type="GO" id="GO:0016020">
    <property type="term" value="C:membrane"/>
    <property type="evidence" value="ECO:0007669"/>
    <property type="project" value="UniProtKB-SubCell"/>
</dbReference>
<evidence type="ECO:0000256" key="6">
    <source>
        <dbReference type="ARBA" id="ARBA00023136"/>
    </source>
</evidence>
<dbReference type="Pfam" id="PF01105">
    <property type="entry name" value="EMP24_GP25L"/>
    <property type="match status" value="1"/>
</dbReference>
<sequence>MFWKTILQLLFLSSAALIAVNGIRFEVPSRGGSKCLSEEIQSNVVVLANYSVVKDDHAQQPHAISAQVSSPYGDSLHHSENVLSGQFGFTSKESGTYLACFWIANPEHEATSSVDLDWKVGLAAKDWESIARTDKIEGVELELTKLEGAVEAIHQNLLYLKTREAEMREVSEVTNTRVAWFSIMSLTVCLLAAAWQLWHLKGFFEKKKLI</sequence>
<evidence type="ECO:0000256" key="8">
    <source>
        <dbReference type="SAM" id="Phobius"/>
    </source>
</evidence>
<feature type="signal peptide" evidence="9">
    <location>
        <begin position="1"/>
        <end position="22"/>
    </location>
</feature>
<dbReference type="EMBL" id="GCHU01028672">
    <property type="protein sequence ID" value="JAG85324.1"/>
    <property type="molecule type" value="Transcribed_RNA"/>
</dbReference>
<protein>
    <submittedName>
        <fullName evidence="11">TSA: Wollemia nobilis Ref_Wollemi_Transcript_28891_1428 transcribed RNA sequence</fullName>
    </submittedName>
</protein>
<keyword evidence="6 8" id="KW-0472">Membrane</keyword>
<feature type="domain" description="GOLD" evidence="10">
    <location>
        <begin position="33"/>
        <end position="120"/>
    </location>
</feature>
<evidence type="ECO:0000313" key="11">
    <source>
        <dbReference type="EMBL" id="JAG85324.1"/>
    </source>
</evidence>
<evidence type="ECO:0000256" key="7">
    <source>
        <dbReference type="RuleBase" id="RU003827"/>
    </source>
</evidence>
<comment type="similarity">
    <text evidence="2 7">Belongs to the EMP24/GP25L family.</text>
</comment>
<evidence type="ECO:0000256" key="9">
    <source>
        <dbReference type="SAM" id="SignalP"/>
    </source>
</evidence>
<keyword evidence="5 8" id="KW-1133">Transmembrane helix</keyword>
<feature type="chain" id="PRO_5002202690" evidence="9">
    <location>
        <begin position="23"/>
        <end position="210"/>
    </location>
</feature>
<dbReference type="SMART" id="SM01190">
    <property type="entry name" value="EMP24_GP25L"/>
    <property type="match status" value="1"/>
</dbReference>
<accession>A0A0C9RPL3</accession>
<proteinExistence type="inferred from homology"/>
<feature type="transmembrane region" description="Helical" evidence="8">
    <location>
        <begin position="178"/>
        <end position="198"/>
    </location>
</feature>
<comment type="subcellular location">
    <subcellularLocation>
        <location evidence="1 7">Membrane</location>
        <topology evidence="1 7">Single-pass type I membrane protein</topology>
    </subcellularLocation>
</comment>
<evidence type="ECO:0000256" key="3">
    <source>
        <dbReference type="ARBA" id="ARBA00022692"/>
    </source>
</evidence>
<evidence type="ECO:0000256" key="5">
    <source>
        <dbReference type="ARBA" id="ARBA00022989"/>
    </source>
</evidence>
<dbReference type="InterPro" id="IPR009038">
    <property type="entry name" value="GOLD_dom"/>
</dbReference>
<keyword evidence="3 7" id="KW-0812">Transmembrane</keyword>
<evidence type="ECO:0000256" key="2">
    <source>
        <dbReference type="ARBA" id="ARBA00007104"/>
    </source>
</evidence>
<evidence type="ECO:0000256" key="4">
    <source>
        <dbReference type="ARBA" id="ARBA00022729"/>
    </source>
</evidence>
<evidence type="ECO:0000256" key="1">
    <source>
        <dbReference type="ARBA" id="ARBA00004479"/>
    </source>
</evidence>
<reference evidence="11" key="1">
    <citation type="submission" date="2015-02" db="EMBL/GenBank/DDBJ databases">
        <title>A transcriptome of Wollemia nobilis - a relic of Gondwana.</title>
        <authorList>
            <person name="Chia J.Y."/>
            <person name="Leong Y.S."/>
            <person name="Abdul Karim S."/>
            <person name="Wan Azmi N."/>
            <person name="Hercus R."/>
            <person name="Croft L."/>
        </authorList>
    </citation>
    <scope>NUCLEOTIDE SEQUENCE</scope>
    <source>
        <strain evidence="11">MaeBrown</strain>
        <tissue evidence="11">Leaf</tissue>
    </source>
</reference>
<name>A0A0C9RPL3_9CONI</name>
<dbReference type="InterPro" id="IPR015720">
    <property type="entry name" value="Emp24-like"/>
</dbReference>
<keyword evidence="4 9" id="KW-0732">Signal</keyword>